<gene>
    <name evidence="1" type="ORF">ACFSUF_25200</name>
</gene>
<reference evidence="2" key="1">
    <citation type="journal article" date="2019" name="Int. J. Syst. Evol. Microbiol.">
        <title>The Global Catalogue of Microorganisms (GCM) 10K type strain sequencing project: providing services to taxonomists for standard genome sequencing and annotation.</title>
        <authorList>
            <consortium name="The Broad Institute Genomics Platform"/>
            <consortium name="The Broad Institute Genome Sequencing Center for Infectious Disease"/>
            <person name="Wu L."/>
            <person name="Ma J."/>
        </authorList>
    </citation>
    <scope>NUCLEOTIDE SEQUENCE [LARGE SCALE GENOMIC DNA]</scope>
    <source>
        <strain evidence="2">KCTC 3950</strain>
    </source>
</reference>
<evidence type="ECO:0000313" key="2">
    <source>
        <dbReference type="Proteomes" id="UP001597541"/>
    </source>
</evidence>
<protein>
    <recommendedName>
        <fullName evidence="3">KTSC domain-containing protein</fullName>
    </recommendedName>
</protein>
<dbReference type="EMBL" id="JBHUME010000022">
    <property type="protein sequence ID" value="MFD2615710.1"/>
    <property type="molecule type" value="Genomic_DNA"/>
</dbReference>
<name>A0ABW5PMJ2_9BACL</name>
<sequence length="77" mass="9105">MARPVMLYKESHTPDYVTYKFGPDRDTLGVIRLDLRTGDVDVVEDIPNYGLYHRFRAQQYLQQLYEEGRYPEVTSFA</sequence>
<accession>A0ABW5PMJ2</accession>
<dbReference type="RefSeq" id="WP_377607859.1">
    <property type="nucleotide sequence ID" value="NZ_JBHUME010000022.1"/>
</dbReference>
<evidence type="ECO:0008006" key="3">
    <source>
        <dbReference type="Google" id="ProtNLM"/>
    </source>
</evidence>
<dbReference type="Proteomes" id="UP001597541">
    <property type="component" value="Unassembled WGS sequence"/>
</dbReference>
<organism evidence="1 2">
    <name type="scientific">Paenibacillus gansuensis</name>
    <dbReference type="NCBI Taxonomy" id="306542"/>
    <lineage>
        <taxon>Bacteria</taxon>
        <taxon>Bacillati</taxon>
        <taxon>Bacillota</taxon>
        <taxon>Bacilli</taxon>
        <taxon>Bacillales</taxon>
        <taxon>Paenibacillaceae</taxon>
        <taxon>Paenibacillus</taxon>
    </lineage>
</organism>
<evidence type="ECO:0000313" key="1">
    <source>
        <dbReference type="EMBL" id="MFD2615710.1"/>
    </source>
</evidence>
<keyword evidence="2" id="KW-1185">Reference proteome</keyword>
<comment type="caution">
    <text evidence="1">The sequence shown here is derived from an EMBL/GenBank/DDBJ whole genome shotgun (WGS) entry which is preliminary data.</text>
</comment>
<proteinExistence type="predicted"/>